<dbReference type="Pfam" id="PF03807">
    <property type="entry name" value="F420_oxidored"/>
    <property type="match status" value="1"/>
</dbReference>
<protein>
    <recommendedName>
        <fullName evidence="1">Pyrroline-5-carboxylate reductase catalytic N-terminal domain-containing protein</fullName>
    </recommendedName>
</protein>
<name>A0A398CD63_9BURK</name>
<accession>A0A398CD63</accession>
<organism evidence="2 3">
    <name type="scientific">Simplicispira hankyongi</name>
    <dbReference type="NCBI Taxonomy" id="2315688"/>
    <lineage>
        <taxon>Bacteria</taxon>
        <taxon>Pseudomonadati</taxon>
        <taxon>Pseudomonadota</taxon>
        <taxon>Betaproteobacteria</taxon>
        <taxon>Burkholderiales</taxon>
        <taxon>Comamonadaceae</taxon>
        <taxon>Simplicispira</taxon>
    </lineage>
</organism>
<dbReference type="Proteomes" id="UP000266302">
    <property type="component" value="Unassembled WGS sequence"/>
</dbReference>
<feature type="domain" description="Pyrroline-5-carboxylate reductase catalytic N-terminal" evidence="1">
    <location>
        <begin position="4"/>
        <end position="50"/>
    </location>
</feature>
<proteinExistence type="predicted"/>
<evidence type="ECO:0000313" key="2">
    <source>
        <dbReference type="EMBL" id="RID98867.1"/>
    </source>
</evidence>
<evidence type="ECO:0000259" key="1">
    <source>
        <dbReference type="Pfam" id="PF03807"/>
    </source>
</evidence>
<gene>
    <name evidence="2" type="ORF">D3F03_06595</name>
</gene>
<dbReference type="EMBL" id="QXJC01000002">
    <property type="protein sequence ID" value="RID98867.1"/>
    <property type="molecule type" value="Genomic_DNA"/>
</dbReference>
<dbReference type="InterPro" id="IPR028939">
    <property type="entry name" value="P5C_Rdtase_cat_N"/>
</dbReference>
<evidence type="ECO:0000313" key="3">
    <source>
        <dbReference type="Proteomes" id="UP000266302"/>
    </source>
</evidence>
<keyword evidence="3" id="KW-1185">Reference proteome</keyword>
<comment type="caution">
    <text evidence="2">The sequence shown here is derived from an EMBL/GenBank/DDBJ whole genome shotgun (WGS) entry which is preliminary data.</text>
</comment>
<dbReference type="AlphaFoldDB" id="A0A398CD63"/>
<dbReference type="Gene3D" id="3.40.50.720">
    <property type="entry name" value="NAD(P)-binding Rossmann-like Domain"/>
    <property type="match status" value="1"/>
</dbReference>
<sequence length="91" mass="9763">MTYSIIGAGSVGSAVAHYFARVDIPVRIATSRGPHWLAATRSPYVTPVSIGDAIGAATSRWRSVLRLPQLHLGPRASRSLLPRNSNEGHMT</sequence>
<reference evidence="2 3" key="1">
    <citation type="submission" date="2018-09" db="EMBL/GenBank/DDBJ databases">
        <title>Draft genome of Simplicispira sp. NY-02.</title>
        <authorList>
            <person name="Im W.T."/>
        </authorList>
    </citation>
    <scope>NUCLEOTIDE SEQUENCE [LARGE SCALE GENOMIC DNA]</scope>
    <source>
        <strain evidence="2 3">NY-02</strain>
    </source>
</reference>
<dbReference type="RefSeq" id="WP_119108617.1">
    <property type="nucleotide sequence ID" value="NZ_QXJC01000002.1"/>
</dbReference>